<gene>
    <name evidence="6" type="primary">rsmG</name>
    <name evidence="7" type="ORF">CcarbDRAFT_4458</name>
</gene>
<accession>C6Q091</accession>
<dbReference type="PANTHER" id="PTHR31760:SF0">
    <property type="entry name" value="S-ADENOSYL-L-METHIONINE-DEPENDENT METHYLTRANSFERASES SUPERFAMILY PROTEIN"/>
    <property type="match status" value="1"/>
</dbReference>
<dbReference type="OrthoDB" id="9808773at2"/>
<feature type="binding site" evidence="6">
    <location>
        <begin position="129"/>
        <end position="130"/>
    </location>
    <ligand>
        <name>S-adenosyl-L-methionine</name>
        <dbReference type="ChEBI" id="CHEBI:59789"/>
    </ligand>
</feature>
<dbReference type="KEGG" id="cck:Ccar_20695"/>
<protein>
    <recommendedName>
        <fullName evidence="6">Ribosomal RNA small subunit methyltransferase G</fullName>
        <ecNumber evidence="6">2.1.1.-</ecNumber>
    </recommendedName>
    <alternativeName>
        <fullName evidence="6">16S rRNA 7-methylguanosine methyltransferase</fullName>
        <shortName evidence="6">16S rRNA m7G methyltransferase</shortName>
    </alternativeName>
</protein>
<comment type="caution">
    <text evidence="6">Lacks conserved residue(s) required for the propagation of feature annotation.</text>
</comment>
<feature type="binding site" evidence="6">
    <location>
        <position position="78"/>
    </location>
    <ligand>
        <name>S-adenosyl-L-methionine</name>
        <dbReference type="ChEBI" id="CHEBI:59789"/>
    </ligand>
</feature>
<dbReference type="GO" id="GO:0005829">
    <property type="term" value="C:cytosol"/>
    <property type="evidence" value="ECO:0007669"/>
    <property type="project" value="TreeGrafter"/>
</dbReference>
<organism evidence="7 8">
    <name type="scientific">Clostridium carboxidivorans P7</name>
    <dbReference type="NCBI Taxonomy" id="536227"/>
    <lineage>
        <taxon>Bacteria</taxon>
        <taxon>Bacillati</taxon>
        <taxon>Bacillota</taxon>
        <taxon>Clostridia</taxon>
        <taxon>Eubacteriales</taxon>
        <taxon>Clostridiaceae</taxon>
        <taxon>Clostridium</taxon>
    </lineage>
</organism>
<evidence type="ECO:0000256" key="4">
    <source>
        <dbReference type="ARBA" id="ARBA00022679"/>
    </source>
</evidence>
<evidence type="ECO:0000256" key="3">
    <source>
        <dbReference type="ARBA" id="ARBA00022603"/>
    </source>
</evidence>
<dbReference type="CDD" id="cd02440">
    <property type="entry name" value="AdoMet_MTases"/>
    <property type="match status" value="1"/>
</dbReference>
<keyword evidence="3 6" id="KW-0489">Methyltransferase</keyword>
<dbReference type="PATRIC" id="fig|536227.13.peg.4305"/>
<reference evidence="7 8" key="1">
    <citation type="submission" date="2009-06" db="EMBL/GenBank/DDBJ databases">
        <title>The draft genome of Clostridium carboxidivorans P7.</title>
        <authorList>
            <consortium name="US DOE Joint Genome Institute (JGI-PGF)"/>
            <person name="Lucas S."/>
            <person name="Copeland A."/>
            <person name="Lapidus A."/>
            <person name="Glavina del Rio T."/>
            <person name="Tice H."/>
            <person name="Bruce D."/>
            <person name="Goodwin L."/>
            <person name="Pitluck S."/>
            <person name="Larimer F."/>
            <person name="Land M.L."/>
            <person name="Hauser L."/>
            <person name="Hemme C.L."/>
        </authorList>
    </citation>
    <scope>NUCLEOTIDE SEQUENCE [LARGE SCALE GENOMIC DNA]</scope>
    <source>
        <strain evidence="7 8">P7</strain>
    </source>
</reference>
<feature type="binding site" evidence="6">
    <location>
        <position position="83"/>
    </location>
    <ligand>
        <name>S-adenosyl-L-methionine</name>
        <dbReference type="ChEBI" id="CHEBI:59789"/>
    </ligand>
</feature>
<dbReference type="Gene3D" id="3.40.50.150">
    <property type="entry name" value="Vaccinia Virus protein VP39"/>
    <property type="match status" value="1"/>
</dbReference>
<keyword evidence="8" id="KW-1185">Reference proteome</keyword>
<comment type="subcellular location">
    <subcellularLocation>
        <location evidence="6">Cytoplasm</location>
    </subcellularLocation>
</comment>
<evidence type="ECO:0000256" key="5">
    <source>
        <dbReference type="ARBA" id="ARBA00022691"/>
    </source>
</evidence>
<dbReference type="PANTHER" id="PTHR31760">
    <property type="entry name" value="S-ADENOSYL-L-METHIONINE-DEPENDENT METHYLTRANSFERASES SUPERFAMILY PROTEIN"/>
    <property type="match status" value="1"/>
</dbReference>
<dbReference type="eggNOG" id="COG0357">
    <property type="taxonomic scope" value="Bacteria"/>
</dbReference>
<dbReference type="HAMAP" id="MF_00074">
    <property type="entry name" value="16SrRNA_methyltr_G"/>
    <property type="match status" value="1"/>
</dbReference>
<dbReference type="FunFam" id="3.40.50.150:FF:000041">
    <property type="entry name" value="Ribosomal RNA small subunit methyltransferase G"/>
    <property type="match status" value="1"/>
</dbReference>
<evidence type="ECO:0000256" key="6">
    <source>
        <dbReference type="HAMAP-Rule" id="MF_00074"/>
    </source>
</evidence>
<keyword evidence="1 6" id="KW-0963">Cytoplasm</keyword>
<dbReference type="PIRSF" id="PIRSF003078">
    <property type="entry name" value="GidB"/>
    <property type="match status" value="1"/>
</dbReference>
<evidence type="ECO:0000256" key="1">
    <source>
        <dbReference type="ARBA" id="ARBA00022490"/>
    </source>
</evidence>
<dbReference type="AlphaFoldDB" id="C6Q091"/>
<dbReference type="Proteomes" id="UP000004198">
    <property type="component" value="Unassembled WGS sequence"/>
</dbReference>
<proteinExistence type="inferred from homology"/>
<dbReference type="InterPro" id="IPR003682">
    <property type="entry name" value="rRNA_ssu_MeTfrase_G"/>
</dbReference>
<evidence type="ECO:0000256" key="2">
    <source>
        <dbReference type="ARBA" id="ARBA00022552"/>
    </source>
</evidence>
<dbReference type="EMBL" id="ACVI01000109">
    <property type="protein sequence ID" value="EET85103.1"/>
    <property type="molecule type" value="Genomic_DNA"/>
</dbReference>
<dbReference type="NCBIfam" id="TIGR00138">
    <property type="entry name" value="rsmG_gidB"/>
    <property type="match status" value="1"/>
</dbReference>
<dbReference type="EC" id="2.1.1.-" evidence="6"/>
<dbReference type="GO" id="GO:0070043">
    <property type="term" value="F:rRNA (guanine-N7-)-methyltransferase activity"/>
    <property type="evidence" value="ECO:0007669"/>
    <property type="project" value="UniProtKB-UniRule"/>
</dbReference>
<dbReference type="RefSeq" id="WP_007063343.1">
    <property type="nucleotide sequence ID" value="NZ_ACVI01000109.1"/>
</dbReference>
<sequence>MEYFDIMSQACKDVALPFNEDTYNKFSQYKDMIKVWNEKINLTAIVDDEQIFKKHFIDCIKIFKFSPLKQAKNVIDIGTGAGFPGIPIKIMKQELNLILLDSLNKRINFLNEVVSKINLNNVETIHGRAEDFSRQPKYREQVDVAVSRAVANLAVLSELCIPYVKVGGYFVAMKGPSVDDEIKDGKRAISILGGKIDDIIKINIEDSDLDHNLVIIKKVKETPKAYPRKAGTASKKPLK</sequence>
<evidence type="ECO:0000313" key="8">
    <source>
        <dbReference type="Proteomes" id="UP000004198"/>
    </source>
</evidence>
<keyword evidence="5 6" id="KW-0949">S-adenosyl-L-methionine</keyword>
<comment type="similarity">
    <text evidence="6">Belongs to the methyltransferase superfamily. RNA methyltransferase RsmG family.</text>
</comment>
<feature type="binding site" evidence="6">
    <location>
        <position position="148"/>
    </location>
    <ligand>
        <name>S-adenosyl-L-methionine</name>
        <dbReference type="ChEBI" id="CHEBI:59789"/>
    </ligand>
</feature>
<keyword evidence="4 6" id="KW-0808">Transferase</keyword>
<keyword evidence="2 6" id="KW-0698">rRNA processing</keyword>
<evidence type="ECO:0000313" key="7">
    <source>
        <dbReference type="EMBL" id="EET85103.1"/>
    </source>
</evidence>
<dbReference type="Pfam" id="PF02527">
    <property type="entry name" value="GidB"/>
    <property type="match status" value="1"/>
</dbReference>
<dbReference type="InterPro" id="IPR029063">
    <property type="entry name" value="SAM-dependent_MTases_sf"/>
</dbReference>
<name>C6Q091_9CLOT</name>
<comment type="function">
    <text evidence="6">Specifically methylates the N7 position of a guanine in 16S rRNA.</text>
</comment>
<dbReference type="SUPFAM" id="SSF53335">
    <property type="entry name" value="S-adenosyl-L-methionine-dependent methyltransferases"/>
    <property type="match status" value="1"/>
</dbReference>
<comment type="caution">
    <text evidence="7">The sequence shown here is derived from an EMBL/GenBank/DDBJ whole genome shotgun (WGS) entry which is preliminary data.</text>
</comment>
<dbReference type="STRING" id="536227.Ccar_20695"/>